<name>A0A6J7VXJ0_9ZZZZ</name>
<evidence type="ECO:0000313" key="3">
    <source>
        <dbReference type="EMBL" id="CAB4970087.1"/>
    </source>
</evidence>
<dbReference type="EMBL" id="CAFBRX010000098">
    <property type="protein sequence ID" value="CAB5125964.1"/>
    <property type="molecule type" value="Genomic_DNA"/>
</dbReference>
<evidence type="ECO:0000313" key="2">
    <source>
        <dbReference type="EMBL" id="CAB4601354.1"/>
    </source>
</evidence>
<gene>
    <name evidence="1" type="ORF">UFOPK1421_01418</name>
    <name evidence="2" type="ORF">UFOPK1820_00755</name>
    <name evidence="3" type="ORF">UFOPK3889_00519</name>
    <name evidence="4" type="ORF">UFOPK4422_01006</name>
</gene>
<protein>
    <submittedName>
        <fullName evidence="4">Unannotated protein</fullName>
    </submittedName>
</protein>
<proteinExistence type="predicted"/>
<dbReference type="EMBL" id="CAFBNZ010000073">
    <property type="protein sequence ID" value="CAB4970087.1"/>
    <property type="molecule type" value="Genomic_DNA"/>
</dbReference>
<dbReference type="EMBL" id="CAEZSL010000200">
    <property type="protein sequence ID" value="CAB4553151.1"/>
    <property type="molecule type" value="Genomic_DNA"/>
</dbReference>
<evidence type="ECO:0000313" key="4">
    <source>
        <dbReference type="EMBL" id="CAB5125964.1"/>
    </source>
</evidence>
<evidence type="ECO:0000313" key="1">
    <source>
        <dbReference type="EMBL" id="CAB4553151.1"/>
    </source>
</evidence>
<accession>A0A6J7VXJ0</accession>
<reference evidence="4" key="1">
    <citation type="submission" date="2020-05" db="EMBL/GenBank/DDBJ databases">
        <authorList>
            <person name="Chiriac C."/>
            <person name="Salcher M."/>
            <person name="Ghai R."/>
            <person name="Kavagutti S V."/>
        </authorList>
    </citation>
    <scope>NUCLEOTIDE SEQUENCE</scope>
</reference>
<dbReference type="AlphaFoldDB" id="A0A6J7VXJ0"/>
<organism evidence="4">
    <name type="scientific">freshwater metagenome</name>
    <dbReference type="NCBI Taxonomy" id="449393"/>
    <lineage>
        <taxon>unclassified sequences</taxon>
        <taxon>metagenomes</taxon>
        <taxon>ecological metagenomes</taxon>
    </lineage>
</organism>
<sequence>MPSSPHLICSYDDVLHIAEEIDLLVHAELVSPFKLDKARLYGLNKNCVPSLLGENENPYELLMETVRPLKCHAACLVVTGWAAPFENEMGNDQEPDCRPSEHPKRQRVRICVAIGEAMIVTVMRTSEKPEEVMAMSERGMGELPDVLEAWWNGGSD</sequence>
<dbReference type="EMBL" id="CAEZUK010000106">
    <property type="protein sequence ID" value="CAB4601354.1"/>
    <property type="molecule type" value="Genomic_DNA"/>
</dbReference>